<organism evidence="15 16">
    <name type="scientific">Geoalkalibacter subterraneus</name>
    <dbReference type="NCBI Taxonomy" id="483547"/>
    <lineage>
        <taxon>Bacteria</taxon>
        <taxon>Pseudomonadati</taxon>
        <taxon>Thermodesulfobacteriota</taxon>
        <taxon>Desulfuromonadia</taxon>
        <taxon>Desulfuromonadales</taxon>
        <taxon>Geoalkalibacteraceae</taxon>
        <taxon>Geoalkalibacter</taxon>
    </lineage>
</organism>
<evidence type="ECO:0000256" key="4">
    <source>
        <dbReference type="ARBA" id="ARBA00013149"/>
    </source>
</evidence>
<comment type="cofactor">
    <cofactor evidence="1">
        <name>(6R)-5,10-methylene-5,6,7,8-tetrahydrofolate</name>
        <dbReference type="ChEBI" id="CHEBI:15636"/>
    </cofactor>
</comment>
<sequence>MAASTLPAPAIRCRELCDLPPAESADFILYIMSAFRRTGWNFALQQAVYLAQDLNKPLLVVELLSCSMPFSSNRLHRFTLDGMADNARRLKNRGARYYPYVERQKGQAAKLLGRLAQKACVIVSDDFPNYYAPGEQALNIQPRVSTIAVDSNGLMPLNAIPQAYPSAYAFRRFLQKHLPVHLVSPPHPDPLKDAALPMLPDRLFRDLSEEFPPSFDLIGDRSDSALSSLPIDHSIPPAPCTGGTTSARLRLTRFLDHRLEMYAQYRNHPDLDVTSGLSPYLHFGHISSHEIFFRLSEAQQWSPDRLSPEIRGRREGWWGLSPAAEAFLDQLVTWRELGYAFAFLREDAARYESLPDWVRQTLESHEQDPRPWLYPLEDFEQARTHDPLWNAAQRQLVREGIIHNYLRMLWGKKILEWSAGPRQALSIMLELNDRYALDGRNPNSLSGIFWCLGRFDRPWPQRPIYGRVRSMSSDNTARKVSVEKFLSRFANRGAKK</sequence>
<dbReference type="SUPFAM" id="SSF52425">
    <property type="entry name" value="Cryptochrome/photolyase, N-terminal domain"/>
    <property type="match status" value="1"/>
</dbReference>
<dbReference type="KEGG" id="gsb:GSUB_03515"/>
<dbReference type="PROSITE" id="PS51645">
    <property type="entry name" value="PHR_CRY_ALPHA_BETA"/>
    <property type="match status" value="1"/>
</dbReference>
<proteinExistence type="inferred from homology"/>
<dbReference type="InterPro" id="IPR052219">
    <property type="entry name" value="Photolyase_Class-2"/>
</dbReference>
<dbReference type="EC" id="4.1.99.3" evidence="4"/>
<evidence type="ECO:0000256" key="1">
    <source>
        <dbReference type="ARBA" id="ARBA00001932"/>
    </source>
</evidence>
<keyword evidence="11" id="KW-0456">Lyase</keyword>
<dbReference type="SUPFAM" id="SSF48173">
    <property type="entry name" value="Cryptochrome/photolyase FAD-binding domain"/>
    <property type="match status" value="1"/>
</dbReference>
<dbReference type="Gene3D" id="1.10.579.10">
    <property type="entry name" value="DNA Cyclobutane Dipyrimidine Photolyase, subunit A, domain 3"/>
    <property type="match status" value="1"/>
</dbReference>
<dbReference type="OrthoDB" id="9772484at2"/>
<comment type="cofactor">
    <cofactor evidence="2">
        <name>FAD</name>
        <dbReference type="ChEBI" id="CHEBI:57692"/>
    </cofactor>
</comment>
<evidence type="ECO:0000259" key="14">
    <source>
        <dbReference type="PROSITE" id="PS51645"/>
    </source>
</evidence>
<evidence type="ECO:0000256" key="8">
    <source>
        <dbReference type="ARBA" id="ARBA00022827"/>
    </source>
</evidence>
<dbReference type="PANTHER" id="PTHR10211:SF0">
    <property type="entry name" value="DEOXYRIBODIPYRIMIDINE PHOTO-LYASE"/>
    <property type="match status" value="1"/>
</dbReference>
<dbReference type="GO" id="GO:0003677">
    <property type="term" value="F:DNA binding"/>
    <property type="evidence" value="ECO:0007669"/>
    <property type="project" value="UniProtKB-KW"/>
</dbReference>
<dbReference type="Proteomes" id="UP000035036">
    <property type="component" value="Chromosome"/>
</dbReference>
<protein>
    <recommendedName>
        <fullName evidence="5">Deoxyribodipyrimidine photo-lyase</fullName>
        <ecNumber evidence="4">4.1.99.3</ecNumber>
    </recommendedName>
    <alternativeName>
        <fullName evidence="12">DNA photolyase</fullName>
    </alternativeName>
</protein>
<keyword evidence="8" id="KW-0274">FAD</keyword>
<keyword evidence="9" id="KW-0238">DNA-binding</keyword>
<dbReference type="GO" id="GO:0000719">
    <property type="term" value="P:photoreactive repair"/>
    <property type="evidence" value="ECO:0007669"/>
    <property type="project" value="TreeGrafter"/>
</dbReference>
<keyword evidence="7" id="KW-0227">DNA damage</keyword>
<evidence type="ECO:0000256" key="7">
    <source>
        <dbReference type="ARBA" id="ARBA00022763"/>
    </source>
</evidence>
<gene>
    <name evidence="15" type="ORF">GSUB_03515</name>
</gene>
<keyword evidence="16" id="KW-1185">Reference proteome</keyword>
<dbReference type="Gene3D" id="1.25.40.80">
    <property type="match status" value="1"/>
</dbReference>
<dbReference type="InterPro" id="IPR006050">
    <property type="entry name" value="DNA_photolyase_N"/>
</dbReference>
<comment type="catalytic activity">
    <reaction evidence="13">
        <text>cyclobutadipyrimidine (in DNA) = 2 pyrimidine residues (in DNA).</text>
        <dbReference type="EC" id="4.1.99.3"/>
    </reaction>
</comment>
<dbReference type="HOGENOM" id="CLU_026342_2_0_7"/>
<evidence type="ECO:0000256" key="5">
    <source>
        <dbReference type="ARBA" id="ARBA00014046"/>
    </source>
</evidence>
<accession>A0A0B5FES1</accession>
<evidence type="ECO:0000256" key="12">
    <source>
        <dbReference type="ARBA" id="ARBA00031671"/>
    </source>
</evidence>
<dbReference type="InterPro" id="IPR014729">
    <property type="entry name" value="Rossmann-like_a/b/a_fold"/>
</dbReference>
<keyword evidence="6" id="KW-0285">Flavoprotein</keyword>
<dbReference type="InterPro" id="IPR036155">
    <property type="entry name" value="Crypto/Photolyase_N_sf"/>
</dbReference>
<feature type="domain" description="Photolyase/cryptochrome alpha/beta" evidence="14">
    <location>
        <begin position="26"/>
        <end position="157"/>
    </location>
</feature>
<dbReference type="AlphaFoldDB" id="A0A0B5FES1"/>
<dbReference type="GO" id="GO:0003904">
    <property type="term" value="F:deoxyribodipyrimidine photo-lyase activity"/>
    <property type="evidence" value="ECO:0007669"/>
    <property type="project" value="UniProtKB-EC"/>
</dbReference>
<evidence type="ECO:0000256" key="11">
    <source>
        <dbReference type="ARBA" id="ARBA00023239"/>
    </source>
</evidence>
<evidence type="ECO:0000256" key="2">
    <source>
        <dbReference type="ARBA" id="ARBA00001974"/>
    </source>
</evidence>
<dbReference type="InterPro" id="IPR036134">
    <property type="entry name" value="Crypto/Photolyase_FAD-like_sf"/>
</dbReference>
<dbReference type="FunFam" id="1.10.579.10:FF:000002">
    <property type="entry name" value="Deoxyribodipyrimidine photolyase"/>
    <property type="match status" value="1"/>
</dbReference>
<evidence type="ECO:0000313" key="15">
    <source>
        <dbReference type="EMBL" id="AJF05818.1"/>
    </source>
</evidence>
<evidence type="ECO:0000256" key="6">
    <source>
        <dbReference type="ARBA" id="ARBA00022630"/>
    </source>
</evidence>
<reference evidence="15 16" key="1">
    <citation type="journal article" date="2015" name="Genome Announc.">
        <title>Genomes of Geoalkalibacter ferrihydriticus Z-0531T and Geoalkalibacter subterraneus Red1T, Two Haloalkaliphilic Metal-Reducing Deltaproteobacteria.</title>
        <authorList>
            <person name="Badalamenti J.P."/>
            <person name="Krajmalnik-Brown R."/>
            <person name="Torres C.I."/>
            <person name="Bond D.R."/>
        </authorList>
    </citation>
    <scope>NUCLEOTIDE SEQUENCE [LARGE SCALE GENOMIC DNA]</scope>
    <source>
        <strain evidence="15 16">Red1</strain>
    </source>
</reference>
<comment type="similarity">
    <text evidence="3">Belongs to the DNA photolyase class-2 family.</text>
</comment>
<evidence type="ECO:0000256" key="9">
    <source>
        <dbReference type="ARBA" id="ARBA00023125"/>
    </source>
</evidence>
<dbReference type="STRING" id="483547.GSUB_03515"/>
<dbReference type="Gene3D" id="3.40.50.620">
    <property type="entry name" value="HUPs"/>
    <property type="match status" value="1"/>
</dbReference>
<evidence type="ECO:0000313" key="16">
    <source>
        <dbReference type="Proteomes" id="UP000035036"/>
    </source>
</evidence>
<keyword evidence="10" id="KW-0234">DNA repair</keyword>
<evidence type="ECO:0000256" key="13">
    <source>
        <dbReference type="ARBA" id="ARBA00033999"/>
    </source>
</evidence>
<evidence type="ECO:0000256" key="10">
    <source>
        <dbReference type="ARBA" id="ARBA00023204"/>
    </source>
</evidence>
<dbReference type="RefSeq" id="WP_040199206.1">
    <property type="nucleotide sequence ID" value="NZ_CP010311.1"/>
</dbReference>
<dbReference type="PANTHER" id="PTHR10211">
    <property type="entry name" value="DEOXYRIBODIPYRIMIDINE PHOTOLYASE"/>
    <property type="match status" value="1"/>
</dbReference>
<dbReference type="EMBL" id="CP010311">
    <property type="protein sequence ID" value="AJF05818.1"/>
    <property type="molecule type" value="Genomic_DNA"/>
</dbReference>
<evidence type="ECO:0000256" key="3">
    <source>
        <dbReference type="ARBA" id="ARBA00006409"/>
    </source>
</evidence>
<name>A0A0B5FES1_9BACT</name>